<evidence type="ECO:0000313" key="2">
    <source>
        <dbReference type="EMBL" id="MFC7334628.1"/>
    </source>
</evidence>
<organism evidence="2 3">
    <name type="scientific">Rhodocista pekingensis</name>
    <dbReference type="NCBI Taxonomy" id="201185"/>
    <lineage>
        <taxon>Bacteria</taxon>
        <taxon>Pseudomonadati</taxon>
        <taxon>Pseudomonadota</taxon>
        <taxon>Alphaproteobacteria</taxon>
        <taxon>Rhodospirillales</taxon>
        <taxon>Azospirillaceae</taxon>
        <taxon>Rhodocista</taxon>
    </lineage>
</organism>
<protein>
    <submittedName>
        <fullName evidence="2">Uncharacterized protein</fullName>
    </submittedName>
</protein>
<accession>A0ABW2KZ51</accession>
<dbReference type="RefSeq" id="WP_377360177.1">
    <property type="nucleotide sequence ID" value="NZ_JBHTCM010000018.1"/>
</dbReference>
<dbReference type="EMBL" id="JBHTCM010000018">
    <property type="protein sequence ID" value="MFC7334628.1"/>
    <property type="molecule type" value="Genomic_DNA"/>
</dbReference>
<feature type="chain" id="PRO_5046360994" evidence="1">
    <location>
        <begin position="22"/>
        <end position="209"/>
    </location>
</feature>
<reference evidence="3" key="1">
    <citation type="journal article" date="2019" name="Int. J. Syst. Evol. Microbiol.">
        <title>The Global Catalogue of Microorganisms (GCM) 10K type strain sequencing project: providing services to taxonomists for standard genome sequencing and annotation.</title>
        <authorList>
            <consortium name="The Broad Institute Genomics Platform"/>
            <consortium name="The Broad Institute Genome Sequencing Center for Infectious Disease"/>
            <person name="Wu L."/>
            <person name="Ma J."/>
        </authorList>
    </citation>
    <scope>NUCLEOTIDE SEQUENCE [LARGE SCALE GENOMIC DNA]</scope>
    <source>
        <strain evidence="3">CGMCC 1.16275</strain>
    </source>
</reference>
<sequence length="209" mass="22809">MRIFFPLGVVLALVALAPAVAQEGRETGKAADCAVETGPMLQLSPDAFDQDMTGGWRNLASRDGCAKAAADLIRTYIDHNWGRIPQKNLHAMYWHAGQMEALAGDYQKAIPLLMAGVSPTARGREMGFHDYAQGTIAFLNRDLAGLKAARQRLSVLPEPAWFKTEFKDSSSITWPANLSILDSLIRCFESPYAVAYAGICPETDKEPPP</sequence>
<dbReference type="Proteomes" id="UP001596456">
    <property type="component" value="Unassembled WGS sequence"/>
</dbReference>
<evidence type="ECO:0000256" key="1">
    <source>
        <dbReference type="SAM" id="SignalP"/>
    </source>
</evidence>
<name>A0ABW2KZ51_9PROT</name>
<gene>
    <name evidence="2" type="ORF">ACFQPS_15785</name>
</gene>
<feature type="signal peptide" evidence="1">
    <location>
        <begin position="1"/>
        <end position="21"/>
    </location>
</feature>
<proteinExistence type="predicted"/>
<evidence type="ECO:0000313" key="3">
    <source>
        <dbReference type="Proteomes" id="UP001596456"/>
    </source>
</evidence>
<keyword evidence="1" id="KW-0732">Signal</keyword>
<keyword evidence="3" id="KW-1185">Reference proteome</keyword>
<comment type="caution">
    <text evidence="2">The sequence shown here is derived from an EMBL/GenBank/DDBJ whole genome shotgun (WGS) entry which is preliminary data.</text>
</comment>